<organism evidence="1 2">
    <name type="scientific">Hypoxylon rubiginosum</name>
    <dbReference type="NCBI Taxonomy" id="110542"/>
    <lineage>
        <taxon>Eukaryota</taxon>
        <taxon>Fungi</taxon>
        <taxon>Dikarya</taxon>
        <taxon>Ascomycota</taxon>
        <taxon>Pezizomycotina</taxon>
        <taxon>Sordariomycetes</taxon>
        <taxon>Xylariomycetidae</taxon>
        <taxon>Xylariales</taxon>
        <taxon>Hypoxylaceae</taxon>
        <taxon>Hypoxylon</taxon>
    </lineage>
</organism>
<gene>
    <name evidence="1" type="ORF">F4820DRAFT_151811</name>
</gene>
<reference evidence="1 2" key="1">
    <citation type="journal article" date="2022" name="New Phytol.">
        <title>Ecological generalism drives hyperdiversity of secondary metabolite gene clusters in xylarialean endophytes.</title>
        <authorList>
            <person name="Franco M.E.E."/>
            <person name="Wisecaver J.H."/>
            <person name="Arnold A.E."/>
            <person name="Ju Y.M."/>
            <person name="Slot J.C."/>
            <person name="Ahrendt S."/>
            <person name="Moore L.P."/>
            <person name="Eastman K.E."/>
            <person name="Scott K."/>
            <person name="Konkel Z."/>
            <person name="Mondo S.J."/>
            <person name="Kuo A."/>
            <person name="Hayes R.D."/>
            <person name="Haridas S."/>
            <person name="Andreopoulos B."/>
            <person name="Riley R."/>
            <person name="LaButti K."/>
            <person name="Pangilinan J."/>
            <person name="Lipzen A."/>
            <person name="Amirebrahimi M."/>
            <person name="Yan J."/>
            <person name="Adam C."/>
            <person name="Keymanesh K."/>
            <person name="Ng V."/>
            <person name="Louie K."/>
            <person name="Northen T."/>
            <person name="Drula E."/>
            <person name="Henrissat B."/>
            <person name="Hsieh H.M."/>
            <person name="Youens-Clark K."/>
            <person name="Lutzoni F."/>
            <person name="Miadlikowska J."/>
            <person name="Eastwood D.C."/>
            <person name="Hamelin R.C."/>
            <person name="Grigoriev I.V."/>
            <person name="U'Ren J.M."/>
        </authorList>
    </citation>
    <scope>NUCLEOTIDE SEQUENCE [LARGE SCALE GENOMIC DNA]</scope>
    <source>
        <strain evidence="1 2">CBS 119005</strain>
    </source>
</reference>
<evidence type="ECO:0000313" key="1">
    <source>
        <dbReference type="EMBL" id="KAI4868175.1"/>
    </source>
</evidence>
<keyword evidence="2" id="KW-1185">Reference proteome</keyword>
<evidence type="ECO:0000313" key="2">
    <source>
        <dbReference type="Proteomes" id="UP001497700"/>
    </source>
</evidence>
<name>A0ACB9ZBL5_9PEZI</name>
<proteinExistence type="predicted"/>
<comment type="caution">
    <text evidence="1">The sequence shown here is derived from an EMBL/GenBank/DDBJ whole genome shotgun (WGS) entry which is preliminary data.</text>
</comment>
<accession>A0ACB9ZBL5</accession>
<sequence length="495" mass="52720">MSGGPEPRSDASRHSQPGLEVAPDSGLELAHPSSSAFAEHLSPEAVPHEYYGKGTWYGPEVVSSQGCYDEAVLNSSPLPAKQESAGLEPISTLTQGKSRRRLYILIVVLVLALIGAIVGGVVGGLSRRNHDASSEESTSIPVTSVASDSPTKTVVVDSSTSSTISSTPTPTATLQSLRPNSKLAVTGWRADGGFNIRLFYQDRKDNLRFSEYSSDEDSWSSSNKVLATDVMSGTPIGVGTHVPVDPAQVELFWFNSSSELSGTNFRDGYTPLGGGWDSIDEFPVSVNIESRLAMYWPYAVMQDGDSSFRLVTYLGANPGGPWNNRSLGISGPGGTGMAIVPRTSTCASPCTAGLVYRGGDGRLAGYLVQESLPLLDWGFDTPNTLPEETAVAAFAVAKPNDPNDGTNVYVLYQNGDNDIELWAYDNGAWKGNSPALKGADVGTDITCVTEAVWENANIISSQYDMSRCYFLSGGQIREVLYNGTGWEVLGNIPLS</sequence>
<protein>
    <submittedName>
        <fullName evidence="1">Uncharacterized protein</fullName>
    </submittedName>
</protein>
<dbReference type="EMBL" id="MU393440">
    <property type="protein sequence ID" value="KAI4868175.1"/>
    <property type="molecule type" value="Genomic_DNA"/>
</dbReference>
<dbReference type="Proteomes" id="UP001497700">
    <property type="component" value="Unassembled WGS sequence"/>
</dbReference>